<protein>
    <submittedName>
        <fullName evidence="1">Uncharacterized protein</fullName>
    </submittedName>
</protein>
<dbReference type="EMBL" id="ACEN01000097">
    <property type="protein sequence ID" value="EEG32769.1"/>
    <property type="molecule type" value="Genomic_DNA"/>
</dbReference>
<keyword evidence="2" id="KW-1185">Reference proteome</keyword>
<name>C0EQ13_NEIFL</name>
<comment type="caution">
    <text evidence="1">The sequence shown here is derived from an EMBL/GenBank/DDBJ whole genome shotgun (WGS) entry which is preliminary data.</text>
</comment>
<reference evidence="1 2" key="1">
    <citation type="submission" date="2009-01" db="EMBL/GenBank/DDBJ databases">
        <authorList>
            <person name="Fulton L."/>
            <person name="Clifton S."/>
            <person name="Chinwalla A.T."/>
            <person name="Mitreva M."/>
            <person name="Sodergren E."/>
            <person name="Weinstock G."/>
            <person name="Clifton S."/>
            <person name="Dooling D.J."/>
            <person name="Fulton B."/>
            <person name="Minx P."/>
            <person name="Pepin K.H."/>
            <person name="Johnson M."/>
            <person name="Bhonagiri V."/>
            <person name="Nash W.E."/>
            <person name="Mardis E.R."/>
            <person name="Wilson R.K."/>
        </authorList>
    </citation>
    <scope>NUCLEOTIDE SEQUENCE [LARGE SCALE GENOMIC DNA]</scope>
    <source>
        <strain evidence="1 2">NRL30031/H210</strain>
    </source>
</reference>
<accession>C0EQ13</accession>
<dbReference type="AlphaFoldDB" id="C0EQ13"/>
<evidence type="ECO:0000313" key="1">
    <source>
        <dbReference type="EMBL" id="EEG32769.1"/>
    </source>
</evidence>
<evidence type="ECO:0000313" key="2">
    <source>
        <dbReference type="Proteomes" id="UP000004457"/>
    </source>
</evidence>
<sequence length="61" mass="7156">MRLNIIISFIVFPFWFKPRHLDIRPSGGGIRLYLGRAQPFQIRATHRAVLYVPPCVLKHIQ</sequence>
<dbReference type="Proteomes" id="UP000004457">
    <property type="component" value="Unassembled WGS sequence"/>
</dbReference>
<gene>
    <name evidence="1" type="ORF">NEIFLAOT_02055</name>
</gene>
<organism evidence="1 2">
    <name type="scientific">Neisseria flavescens NRL30031/H210</name>
    <dbReference type="NCBI Taxonomy" id="546264"/>
    <lineage>
        <taxon>Bacteria</taxon>
        <taxon>Pseudomonadati</taxon>
        <taxon>Pseudomonadota</taxon>
        <taxon>Betaproteobacteria</taxon>
        <taxon>Neisseriales</taxon>
        <taxon>Neisseriaceae</taxon>
        <taxon>Neisseria</taxon>
    </lineage>
</organism>
<proteinExistence type="predicted"/>